<evidence type="ECO:0000313" key="2">
    <source>
        <dbReference type="Proteomes" id="UP000238390"/>
    </source>
</evidence>
<gene>
    <name evidence="1" type="ORF">CSB93_3225</name>
</gene>
<organism evidence="1 2">
    <name type="scientific">Pseudomonas paraeruginosa</name>
    <dbReference type="NCBI Taxonomy" id="2994495"/>
    <lineage>
        <taxon>Bacteria</taxon>
        <taxon>Pseudomonadati</taxon>
        <taxon>Pseudomonadota</taxon>
        <taxon>Gammaproteobacteria</taxon>
        <taxon>Pseudomonadales</taxon>
        <taxon>Pseudomonadaceae</taxon>
        <taxon>Pseudomonas</taxon>
    </lineage>
</organism>
<dbReference type="EMBL" id="CP027169">
    <property type="protein sequence ID" value="AVK03202.1"/>
    <property type="molecule type" value="Genomic_DNA"/>
</dbReference>
<dbReference type="Proteomes" id="UP000238390">
    <property type="component" value="Chromosome"/>
</dbReference>
<sequence>MAYYAEVEEPEVYLGRIEEMFSESRFSPDRSFFCSKLIDLITAIEGDGEAWSTWDSDMAVEARNPGQVDRRNPLWFEQPLHSPGYLERLRRGRE</sequence>
<protein>
    <submittedName>
        <fullName evidence="1">Uncharacterized protein</fullName>
    </submittedName>
</protein>
<name>A0A2R3IMP8_9PSED</name>
<reference evidence="1 2" key="1">
    <citation type="submission" date="2018-02" db="EMBL/GenBank/DDBJ databases">
        <title>FDA/CDC Antimicrobial Resistant Isolate Bank Genome Sequencing.</title>
        <authorList>
            <person name="Benahmed F.H."/>
            <person name="Lutgring J.D."/>
            <person name="Yoo B."/>
            <person name="Machado M."/>
            <person name="Brown A."/>
            <person name="McAllister G."/>
            <person name="Perry A."/>
            <person name="Halpin A.L."/>
            <person name="Vavikolanu K."/>
            <person name="Ott S."/>
            <person name="Zhao X."/>
            <person name="Tallon L.J."/>
            <person name="Sadzewicz L."/>
            <person name="Aluvathingal J."/>
            <person name="Nadendla S."/>
            <person name="Voskania-kordi A."/>
            <person name="Simonyan V."/>
            <person name="Patel J."/>
            <person name="Shawar R.M."/>
        </authorList>
    </citation>
    <scope>NUCLEOTIDE SEQUENCE [LARGE SCALE GENOMIC DNA]</scope>
    <source>
        <strain evidence="1 2">AR_0356</strain>
    </source>
</reference>
<proteinExistence type="predicted"/>
<keyword evidence="2" id="KW-1185">Reference proteome</keyword>
<dbReference type="AlphaFoldDB" id="A0A2R3IMP8"/>
<evidence type="ECO:0000313" key="1">
    <source>
        <dbReference type="EMBL" id="AVK03202.1"/>
    </source>
</evidence>
<accession>A0A2R3IMP8</accession>